<dbReference type="RefSeq" id="WP_275567358.1">
    <property type="nucleotide sequence ID" value="NZ_JARGYC010000024.1"/>
</dbReference>
<evidence type="ECO:0000313" key="2">
    <source>
        <dbReference type="EMBL" id="MDF0601216.1"/>
    </source>
</evidence>
<accession>A0AAE3NSI6</accession>
<dbReference type="Proteomes" id="UP001220964">
    <property type="component" value="Unassembled WGS sequence"/>
</dbReference>
<proteinExistence type="inferred from homology"/>
<dbReference type="SUPFAM" id="SSF52096">
    <property type="entry name" value="ClpP/crotonase"/>
    <property type="match status" value="1"/>
</dbReference>
<dbReference type="AlphaFoldDB" id="A0AAE3NSI6"/>
<evidence type="ECO:0008006" key="4">
    <source>
        <dbReference type="Google" id="ProtNLM"/>
    </source>
</evidence>
<comment type="similarity">
    <text evidence="1">Belongs to the enoyl-CoA hydratase/isomerase family.</text>
</comment>
<comment type="caution">
    <text evidence="2">The sequence shown here is derived from an EMBL/GenBank/DDBJ whole genome shotgun (WGS) entry which is preliminary data.</text>
</comment>
<evidence type="ECO:0000256" key="1">
    <source>
        <dbReference type="ARBA" id="ARBA00005254"/>
    </source>
</evidence>
<protein>
    <recommendedName>
        <fullName evidence="4">Enoyl-CoA hydratase</fullName>
    </recommendedName>
</protein>
<name>A0AAE3NSI6_9RHOB</name>
<dbReference type="EMBL" id="JARGYC010000024">
    <property type="protein sequence ID" value="MDF0601216.1"/>
    <property type="molecule type" value="Genomic_DNA"/>
</dbReference>
<keyword evidence="3" id="KW-1185">Reference proteome</keyword>
<sequence>MVRAGLPKLASSDRYVDGRPTLDDVAYFVQRELKGPLSRDETSRLRQSEDFAEGVQAFHEKRKPAFRGR</sequence>
<dbReference type="InterPro" id="IPR029045">
    <property type="entry name" value="ClpP/crotonase-like_dom_sf"/>
</dbReference>
<evidence type="ECO:0000313" key="3">
    <source>
        <dbReference type="Proteomes" id="UP001220964"/>
    </source>
</evidence>
<dbReference type="Gene3D" id="1.10.12.10">
    <property type="entry name" value="Lyase 2-enoyl-coa Hydratase, Chain A, domain 2"/>
    <property type="match status" value="1"/>
</dbReference>
<gene>
    <name evidence="2" type="ORF">P1J78_10790</name>
</gene>
<dbReference type="InterPro" id="IPR014748">
    <property type="entry name" value="Enoyl-CoA_hydra_C"/>
</dbReference>
<reference evidence="2" key="1">
    <citation type="submission" date="2023-03" db="EMBL/GenBank/DDBJ databases">
        <title>Multiphase analysis and comparison of six strains from genera Psychromarinibacter, Lutimaribacter, and Maritimibacter, including a novel species: Psychromarinibacter sediminicola sp. nov.</title>
        <authorList>
            <person name="Wang Y.-H."/>
            <person name="Ye M.-Q."/>
            <person name="Du Z.-J."/>
        </authorList>
    </citation>
    <scope>NUCLEOTIDE SEQUENCE</scope>
    <source>
        <strain evidence="2">C21-152</strain>
    </source>
</reference>
<organism evidence="2 3">
    <name type="scientific">Psychromarinibacter sediminicola</name>
    <dbReference type="NCBI Taxonomy" id="3033385"/>
    <lineage>
        <taxon>Bacteria</taxon>
        <taxon>Pseudomonadati</taxon>
        <taxon>Pseudomonadota</taxon>
        <taxon>Alphaproteobacteria</taxon>
        <taxon>Rhodobacterales</taxon>
        <taxon>Paracoccaceae</taxon>
        <taxon>Psychromarinibacter</taxon>
    </lineage>
</organism>